<dbReference type="InterPro" id="IPR038390">
    <property type="entry name" value="Metal_Tscrpt_repr_sf"/>
</dbReference>
<dbReference type="AlphaFoldDB" id="A0A9X6U808"/>
<dbReference type="GO" id="GO:0045892">
    <property type="term" value="P:negative regulation of DNA-templated transcription"/>
    <property type="evidence" value="ECO:0007669"/>
    <property type="project" value="UniProtKB-ARBA"/>
</dbReference>
<evidence type="ECO:0000313" key="2">
    <source>
        <dbReference type="EMBL" id="PEN88192.1"/>
    </source>
</evidence>
<sequence length="102" mass="11577">MDHKEHEAVTHRSEKEKEKEQIINRLKRIEGQVRGIQNMIENDRYCVDILVQISAINAAMKKVGMGVLKNHTSHCVSGAIKDGNGDEAIEELMTVFERFSKA</sequence>
<dbReference type="GO" id="GO:0046872">
    <property type="term" value="F:metal ion binding"/>
    <property type="evidence" value="ECO:0007669"/>
    <property type="project" value="InterPro"/>
</dbReference>
<proteinExistence type="predicted"/>
<evidence type="ECO:0000256" key="1">
    <source>
        <dbReference type="SAM" id="MobiDB-lite"/>
    </source>
</evidence>
<dbReference type="InterPro" id="IPR003735">
    <property type="entry name" value="Metal_Tscrpt_repr"/>
</dbReference>
<dbReference type="Pfam" id="PF02583">
    <property type="entry name" value="Trns_repr_metal"/>
    <property type="match status" value="1"/>
</dbReference>
<feature type="region of interest" description="Disordered" evidence="1">
    <location>
        <begin position="1"/>
        <end position="20"/>
    </location>
</feature>
<comment type="caution">
    <text evidence="2">The sequence shown here is derived from an EMBL/GenBank/DDBJ whole genome shotgun (WGS) entry which is preliminary data.</text>
</comment>
<dbReference type="PANTHER" id="PTHR33677">
    <property type="entry name" value="TRANSCRIPTIONAL REPRESSOR FRMR-RELATED"/>
    <property type="match status" value="1"/>
</dbReference>
<dbReference type="PANTHER" id="PTHR33677:SF3">
    <property type="entry name" value="COPPER-SENSING TRANSCRIPTIONAL REPRESSOR RICR"/>
    <property type="match status" value="1"/>
</dbReference>
<accession>A0A9X6U808</accession>
<reference evidence="2 3" key="1">
    <citation type="submission" date="2017-09" db="EMBL/GenBank/DDBJ databases">
        <title>Large-scale bioinformatics analysis of Bacillus genomes uncovers conserved roles of natural products in bacterial physiology.</title>
        <authorList>
            <consortium name="Agbiome Team Llc"/>
            <person name="Bleich R.M."/>
            <person name="Kirk G.J."/>
            <person name="Santa Maria K.C."/>
            <person name="Allen S.E."/>
            <person name="Farag S."/>
            <person name="Shank E.A."/>
            <person name="Bowers A."/>
        </authorList>
    </citation>
    <scope>NUCLEOTIDE SEQUENCE [LARGE SCALE GENOMIC DNA]</scope>
    <source>
        <strain evidence="2 3">AFS027647</strain>
    </source>
</reference>
<dbReference type="EMBL" id="NUAN01000172">
    <property type="protein sequence ID" value="PEN88192.1"/>
    <property type="molecule type" value="Genomic_DNA"/>
</dbReference>
<dbReference type="RefSeq" id="WP_098127415.1">
    <property type="nucleotide sequence ID" value="NZ_CP072766.1"/>
</dbReference>
<name>A0A9X6U808_BACCE</name>
<organism evidence="2 3">
    <name type="scientific">Bacillus cereus</name>
    <dbReference type="NCBI Taxonomy" id="1396"/>
    <lineage>
        <taxon>Bacteria</taxon>
        <taxon>Bacillati</taxon>
        <taxon>Bacillota</taxon>
        <taxon>Bacilli</taxon>
        <taxon>Bacillales</taxon>
        <taxon>Bacillaceae</taxon>
        <taxon>Bacillus</taxon>
        <taxon>Bacillus cereus group</taxon>
    </lineage>
</organism>
<protein>
    <submittedName>
        <fullName evidence="2">Transcriptional regulator</fullName>
    </submittedName>
</protein>
<dbReference type="Proteomes" id="UP000220691">
    <property type="component" value="Unassembled WGS sequence"/>
</dbReference>
<dbReference type="GO" id="GO:0003677">
    <property type="term" value="F:DNA binding"/>
    <property type="evidence" value="ECO:0007669"/>
    <property type="project" value="InterPro"/>
</dbReference>
<evidence type="ECO:0000313" key="3">
    <source>
        <dbReference type="Proteomes" id="UP000220691"/>
    </source>
</evidence>
<dbReference type="Gene3D" id="1.20.58.1000">
    <property type="entry name" value="Metal-sensitive repressor, helix protomer"/>
    <property type="match status" value="1"/>
</dbReference>
<gene>
    <name evidence="2" type="ORF">CN553_23685</name>
</gene>